<evidence type="ECO:0000313" key="2">
    <source>
        <dbReference type="Proteomes" id="UP001428817"/>
    </source>
</evidence>
<gene>
    <name evidence="1" type="ORF">GCM10023321_49360</name>
</gene>
<comment type="caution">
    <text evidence="1">The sequence shown here is derived from an EMBL/GenBank/DDBJ whole genome shotgun (WGS) entry which is preliminary data.</text>
</comment>
<name>A0ABP9QJS9_9PSEU</name>
<dbReference type="Proteomes" id="UP001428817">
    <property type="component" value="Unassembled WGS sequence"/>
</dbReference>
<proteinExistence type="predicted"/>
<reference evidence="2" key="1">
    <citation type="journal article" date="2019" name="Int. J. Syst. Evol. Microbiol.">
        <title>The Global Catalogue of Microorganisms (GCM) 10K type strain sequencing project: providing services to taxonomists for standard genome sequencing and annotation.</title>
        <authorList>
            <consortium name="The Broad Institute Genomics Platform"/>
            <consortium name="The Broad Institute Genome Sequencing Center for Infectious Disease"/>
            <person name="Wu L."/>
            <person name="Ma J."/>
        </authorList>
    </citation>
    <scope>NUCLEOTIDE SEQUENCE [LARGE SCALE GENOMIC DNA]</scope>
    <source>
        <strain evidence="2">JCM 18303</strain>
    </source>
</reference>
<organism evidence="1 2">
    <name type="scientific">Pseudonocardia eucalypti</name>
    <dbReference type="NCBI Taxonomy" id="648755"/>
    <lineage>
        <taxon>Bacteria</taxon>
        <taxon>Bacillati</taxon>
        <taxon>Actinomycetota</taxon>
        <taxon>Actinomycetes</taxon>
        <taxon>Pseudonocardiales</taxon>
        <taxon>Pseudonocardiaceae</taxon>
        <taxon>Pseudonocardia</taxon>
    </lineage>
</organism>
<dbReference type="EMBL" id="BAABJP010000029">
    <property type="protein sequence ID" value="GAA5163061.1"/>
    <property type="molecule type" value="Genomic_DNA"/>
</dbReference>
<keyword evidence="2" id="KW-1185">Reference proteome</keyword>
<evidence type="ECO:0000313" key="1">
    <source>
        <dbReference type="EMBL" id="GAA5163061.1"/>
    </source>
</evidence>
<sequence length="75" mass="8136">MRLIGYAGDGVRRIGRLDGDVVTPIATTEDFYDGPYAALDSRAVPESARPLSELVAVRAGGSPRVLRGYQLSRTW</sequence>
<accession>A0ABP9QJS9</accession>
<dbReference type="RefSeq" id="WP_221497695.1">
    <property type="nucleotide sequence ID" value="NZ_BAABJP010000029.1"/>
</dbReference>
<protein>
    <submittedName>
        <fullName evidence="1">Uncharacterized protein</fullName>
    </submittedName>
</protein>